<reference evidence="8" key="1">
    <citation type="submission" date="2018-10" db="EMBL/GenBank/DDBJ databases">
        <authorList>
            <person name="Zheng W."/>
        </authorList>
    </citation>
    <scope>NUCLEOTIDE SEQUENCE</scope>
</reference>
<feature type="region of interest" description="Disordered" evidence="5">
    <location>
        <begin position="276"/>
        <end position="300"/>
    </location>
</feature>
<evidence type="ECO:0000259" key="7">
    <source>
        <dbReference type="PROSITE" id="PS51294"/>
    </source>
</evidence>
<dbReference type="InterPro" id="IPR017930">
    <property type="entry name" value="Myb_dom"/>
</dbReference>
<dbReference type="GO" id="GO:0003677">
    <property type="term" value="F:DNA binding"/>
    <property type="evidence" value="ECO:0007669"/>
    <property type="project" value="UniProtKB-KW"/>
</dbReference>
<dbReference type="InterPro" id="IPR015495">
    <property type="entry name" value="Myb_TF_plants"/>
</dbReference>
<keyword evidence="2" id="KW-0677">Repeat</keyword>
<dbReference type="PROSITE" id="PS51294">
    <property type="entry name" value="HTH_MYB"/>
    <property type="match status" value="2"/>
</dbReference>
<dbReference type="CDD" id="cd00167">
    <property type="entry name" value="SANT"/>
    <property type="match status" value="2"/>
</dbReference>
<evidence type="ECO:0000256" key="1">
    <source>
        <dbReference type="ARBA" id="ARBA00004123"/>
    </source>
</evidence>
<dbReference type="Pfam" id="PF00249">
    <property type="entry name" value="Myb_DNA-binding"/>
    <property type="match status" value="2"/>
</dbReference>
<feature type="region of interest" description="Disordered" evidence="5">
    <location>
        <begin position="209"/>
        <end position="252"/>
    </location>
</feature>
<protein>
    <submittedName>
        <fullName evidence="8">MYB transcription factor 22</fullName>
    </submittedName>
</protein>
<dbReference type="EMBL" id="MK030164">
    <property type="protein sequence ID" value="QCH41134.1"/>
    <property type="molecule type" value="mRNA"/>
</dbReference>
<keyword evidence="3" id="KW-0238">DNA-binding</keyword>
<dbReference type="Gene3D" id="1.10.10.60">
    <property type="entry name" value="Homeodomain-like"/>
    <property type="match status" value="2"/>
</dbReference>
<feature type="region of interest" description="Disordered" evidence="5">
    <location>
        <begin position="120"/>
        <end position="143"/>
    </location>
</feature>
<dbReference type="PROSITE" id="PS50090">
    <property type="entry name" value="MYB_LIKE"/>
    <property type="match status" value="2"/>
</dbReference>
<dbReference type="GO" id="GO:0009733">
    <property type="term" value="P:response to auxin"/>
    <property type="evidence" value="ECO:0007669"/>
    <property type="project" value="TreeGrafter"/>
</dbReference>
<dbReference type="SMR" id="A0A4D6V2X1"/>
<sequence length="339" mass="37898">MGRPPCCDKVGVKKGPWTPEEDIILVSYIQEHGPGNWRAVPTNTGLLRCSKSCRLRWTNYLRPGIKRGNFTDHEEKMIIHLQALLGNRWAAIASYLPQRTDNDIKNYWNTHLKKKLEKLQTGSEKGQLRDGLSSSASQSISKGQWERRLQTDIHMAKQALCEALSPEKPSFLPAGELNTSNAQSSSSSSSTYASSAENIARLLKGWMRNSPKSASSNSAATSKNFARGGPTESTSSEETPSTKANINNNLNNHNGMELPEYFESLFALESLDSSNSELSQSMSPDESSFFQDHHHDSKQYDPTSAQMSLLEKWLCDDQQGKDHYNLISDLKLDEHTDIF</sequence>
<feature type="domain" description="Myb-like" evidence="6">
    <location>
        <begin position="9"/>
        <end position="61"/>
    </location>
</feature>
<evidence type="ECO:0000256" key="2">
    <source>
        <dbReference type="ARBA" id="ARBA00022737"/>
    </source>
</evidence>
<dbReference type="FunFam" id="1.10.10.60:FF:000001">
    <property type="entry name" value="MYB-related transcription factor"/>
    <property type="match status" value="1"/>
</dbReference>
<evidence type="ECO:0000259" key="6">
    <source>
        <dbReference type="PROSITE" id="PS50090"/>
    </source>
</evidence>
<feature type="domain" description="Myb-like" evidence="6">
    <location>
        <begin position="62"/>
        <end position="112"/>
    </location>
</feature>
<accession>A0A4D6V2X1</accession>
<dbReference type="PANTHER" id="PTHR10641">
    <property type="entry name" value="MYB FAMILY TRANSCRIPTION FACTOR"/>
    <property type="match status" value="1"/>
</dbReference>
<evidence type="ECO:0000256" key="5">
    <source>
        <dbReference type="SAM" id="MobiDB-lite"/>
    </source>
</evidence>
<dbReference type="FunFam" id="1.10.10.60:FF:000339">
    <property type="entry name" value="Transcription factor MYB30"/>
    <property type="match status" value="1"/>
</dbReference>
<dbReference type="GO" id="GO:0005634">
    <property type="term" value="C:nucleus"/>
    <property type="evidence" value="ECO:0007669"/>
    <property type="project" value="UniProtKB-SubCell"/>
</dbReference>
<feature type="domain" description="HTH myb-type" evidence="7">
    <location>
        <begin position="9"/>
        <end position="65"/>
    </location>
</feature>
<organism evidence="8">
    <name type="scientific">Dimocarpus longan</name>
    <dbReference type="NCBI Taxonomy" id="128017"/>
    <lineage>
        <taxon>Eukaryota</taxon>
        <taxon>Viridiplantae</taxon>
        <taxon>Streptophyta</taxon>
        <taxon>Embryophyta</taxon>
        <taxon>Tracheophyta</taxon>
        <taxon>Spermatophyta</taxon>
        <taxon>Magnoliopsida</taxon>
        <taxon>eudicotyledons</taxon>
        <taxon>Gunneridae</taxon>
        <taxon>Pentapetalae</taxon>
        <taxon>rosids</taxon>
        <taxon>malvids</taxon>
        <taxon>Sapindales</taxon>
        <taxon>Sapindaceae</taxon>
        <taxon>Dimocarpus</taxon>
    </lineage>
</organism>
<evidence type="ECO:0000256" key="4">
    <source>
        <dbReference type="ARBA" id="ARBA00023242"/>
    </source>
</evidence>
<dbReference type="InterPro" id="IPR009057">
    <property type="entry name" value="Homeodomain-like_sf"/>
</dbReference>
<proteinExistence type="evidence at transcript level"/>
<keyword evidence="4" id="KW-0539">Nucleus</keyword>
<dbReference type="SUPFAM" id="SSF46689">
    <property type="entry name" value="Homeodomain-like"/>
    <property type="match status" value="1"/>
</dbReference>
<dbReference type="AlphaFoldDB" id="A0A4D6V2X1"/>
<name>A0A4D6V2X1_9ROSI</name>
<dbReference type="InterPro" id="IPR001005">
    <property type="entry name" value="SANT/Myb"/>
</dbReference>
<dbReference type="SMART" id="SM00717">
    <property type="entry name" value="SANT"/>
    <property type="match status" value="2"/>
</dbReference>
<dbReference type="PANTHER" id="PTHR10641:SF1356">
    <property type="entry name" value="OS07G0484700 PROTEIN"/>
    <property type="match status" value="1"/>
</dbReference>
<evidence type="ECO:0000256" key="3">
    <source>
        <dbReference type="ARBA" id="ARBA00023125"/>
    </source>
</evidence>
<evidence type="ECO:0000313" key="8">
    <source>
        <dbReference type="EMBL" id="QCH41134.1"/>
    </source>
</evidence>
<comment type="subcellular location">
    <subcellularLocation>
        <location evidence="1">Nucleus</location>
    </subcellularLocation>
</comment>
<feature type="domain" description="HTH myb-type" evidence="7">
    <location>
        <begin position="66"/>
        <end position="116"/>
    </location>
</feature>